<dbReference type="OrthoDB" id="9805953at2"/>
<evidence type="ECO:0000256" key="5">
    <source>
        <dbReference type="ARBA" id="ARBA00023163"/>
    </source>
</evidence>
<dbReference type="Pfam" id="PF02954">
    <property type="entry name" value="HTH_8"/>
    <property type="match status" value="1"/>
</dbReference>
<reference evidence="7 8" key="1">
    <citation type="submission" date="2017-04" db="EMBL/GenBank/DDBJ databases">
        <authorList>
            <person name="Afonso C.L."/>
            <person name="Miller P.J."/>
            <person name="Scott M.A."/>
            <person name="Spackman E."/>
            <person name="Goraichik I."/>
            <person name="Dimitrov K.M."/>
            <person name="Suarez D.L."/>
            <person name="Swayne D.E."/>
        </authorList>
    </citation>
    <scope>NUCLEOTIDE SEQUENCE [LARGE SCALE GENOMIC DNA]</scope>
    <source>
        <strain evidence="7 8">CGMCC 1.12644</strain>
    </source>
</reference>
<keyword evidence="1" id="KW-0547">Nucleotide-binding</keyword>
<dbReference type="PANTHER" id="PTHR32071">
    <property type="entry name" value="TRANSCRIPTIONAL REGULATORY PROTEIN"/>
    <property type="match status" value="1"/>
</dbReference>
<dbReference type="EMBL" id="FWYD01000028">
    <property type="protein sequence ID" value="SMD08695.1"/>
    <property type="molecule type" value="Genomic_DNA"/>
</dbReference>
<evidence type="ECO:0000259" key="6">
    <source>
        <dbReference type="PROSITE" id="PS50045"/>
    </source>
</evidence>
<dbReference type="GO" id="GO:0006355">
    <property type="term" value="P:regulation of DNA-templated transcription"/>
    <property type="evidence" value="ECO:0007669"/>
    <property type="project" value="InterPro"/>
</dbReference>
<keyword evidence="3" id="KW-0902">Two-component regulatory system</keyword>
<dbReference type="InterPro" id="IPR009057">
    <property type="entry name" value="Homeodomain-like_sf"/>
</dbReference>
<dbReference type="RefSeq" id="WP_084354907.1">
    <property type="nucleotide sequence ID" value="NZ_FWYD01000028.1"/>
</dbReference>
<sequence length="586" mass="63923">MIAHNHVQEIESVLDGRTTGRDSQVSDSWKRCVEVYGMDPSRADPAHIVTETELREHRMQAERMIASARSGLQSLFRQVARQNYTVLLTDAKGVCVDFFGDRNFETELRGSGLFMGADWSEELAGTSAAGACIVTGEPVTIHQDDHFGNAHTALSCTAAPIYDSMGQLAAVLDISLLQSPSPKSSQNLAMSMVTASARRVEMANLMAQSRREWVLRLSASPEFLDVDPEAAVTLDGSGRIIGFTRGADKLFRGHAPTLLGQRIDSFLALSVDDLPDLMRDRPTEDRVVNMPDGGALFGHAIAPQAPRSTGAVTRRLQRKGGSLAALAGPDPEMQRLLMQAERLATTDVPLILSGETGTGKMRIARALHVATGKDRDLITVECAAQTPDRLIEALGPPGPMRATLILRRIEELPPDVQALLSALLDERPGLRPVATSCVDLGQAVHEGRFHKPLFYRISGAFLSVPPLRKRRDLDWLMDRLLRRRAPDELRLSPSARAELAGRVWTGNLHELERVLDVAVTLCDGDVIDLPDLPVPADSGPVAPEEDSLEDVLEACGWNMAQAARRLGVNRSTVMRRVRRSGLALPL</sequence>
<dbReference type="InterPro" id="IPR002078">
    <property type="entry name" value="Sigma_54_int"/>
</dbReference>
<dbReference type="Gene3D" id="1.10.10.60">
    <property type="entry name" value="Homeodomain-like"/>
    <property type="match status" value="1"/>
</dbReference>
<dbReference type="PANTHER" id="PTHR32071:SF122">
    <property type="entry name" value="SIGMA FACTOR"/>
    <property type="match status" value="1"/>
</dbReference>
<evidence type="ECO:0000313" key="8">
    <source>
        <dbReference type="Proteomes" id="UP000192330"/>
    </source>
</evidence>
<dbReference type="Gene3D" id="3.40.50.300">
    <property type="entry name" value="P-loop containing nucleotide triphosphate hydrolases"/>
    <property type="match status" value="1"/>
</dbReference>
<evidence type="ECO:0000256" key="3">
    <source>
        <dbReference type="ARBA" id="ARBA00023012"/>
    </source>
</evidence>
<dbReference type="Gene3D" id="1.10.8.60">
    <property type="match status" value="1"/>
</dbReference>
<dbReference type="PROSITE" id="PS00675">
    <property type="entry name" value="SIGMA54_INTERACT_1"/>
    <property type="match status" value="1"/>
</dbReference>
<evidence type="ECO:0000256" key="1">
    <source>
        <dbReference type="ARBA" id="ARBA00022741"/>
    </source>
</evidence>
<dbReference type="InterPro" id="IPR029016">
    <property type="entry name" value="GAF-like_dom_sf"/>
</dbReference>
<dbReference type="GO" id="GO:0000160">
    <property type="term" value="P:phosphorelay signal transduction system"/>
    <property type="evidence" value="ECO:0007669"/>
    <property type="project" value="UniProtKB-KW"/>
</dbReference>
<dbReference type="GO" id="GO:0043565">
    <property type="term" value="F:sequence-specific DNA binding"/>
    <property type="evidence" value="ECO:0007669"/>
    <property type="project" value="InterPro"/>
</dbReference>
<dbReference type="STRING" id="1387277.SAMN06295998_12828"/>
<dbReference type="SUPFAM" id="SSF46689">
    <property type="entry name" value="Homeodomain-like"/>
    <property type="match status" value="1"/>
</dbReference>
<dbReference type="AlphaFoldDB" id="A0A1W2EGD2"/>
<dbReference type="InterPro" id="IPR025662">
    <property type="entry name" value="Sigma_54_int_dom_ATP-bd_1"/>
</dbReference>
<dbReference type="InterPro" id="IPR058031">
    <property type="entry name" value="AAA_lid_NorR"/>
</dbReference>
<dbReference type="Pfam" id="PF25601">
    <property type="entry name" value="AAA_lid_14"/>
    <property type="match status" value="1"/>
</dbReference>
<dbReference type="PROSITE" id="PS50045">
    <property type="entry name" value="SIGMA54_INTERACT_4"/>
    <property type="match status" value="1"/>
</dbReference>
<dbReference type="InterPro" id="IPR027417">
    <property type="entry name" value="P-loop_NTPase"/>
</dbReference>
<dbReference type="SUPFAM" id="SSF52540">
    <property type="entry name" value="P-loop containing nucleoside triphosphate hydrolases"/>
    <property type="match status" value="1"/>
</dbReference>
<evidence type="ECO:0000256" key="2">
    <source>
        <dbReference type="ARBA" id="ARBA00022840"/>
    </source>
</evidence>
<dbReference type="Pfam" id="PF14532">
    <property type="entry name" value="Sigma54_activ_2"/>
    <property type="match status" value="1"/>
</dbReference>
<gene>
    <name evidence="7" type="ORF">SAMN06295998_12828</name>
</gene>
<dbReference type="Gene3D" id="3.30.450.40">
    <property type="match status" value="1"/>
</dbReference>
<feature type="domain" description="Sigma-54 factor interaction" evidence="6">
    <location>
        <begin position="326"/>
        <end position="520"/>
    </location>
</feature>
<evidence type="ECO:0000256" key="4">
    <source>
        <dbReference type="ARBA" id="ARBA00023015"/>
    </source>
</evidence>
<keyword evidence="4" id="KW-0805">Transcription regulation</keyword>
<dbReference type="SUPFAM" id="SSF55781">
    <property type="entry name" value="GAF domain-like"/>
    <property type="match status" value="1"/>
</dbReference>
<dbReference type="Proteomes" id="UP000192330">
    <property type="component" value="Unassembled WGS sequence"/>
</dbReference>
<keyword evidence="2" id="KW-0067">ATP-binding</keyword>
<dbReference type="InterPro" id="IPR002197">
    <property type="entry name" value="HTH_Fis"/>
</dbReference>
<evidence type="ECO:0000313" key="7">
    <source>
        <dbReference type="EMBL" id="SMD08695.1"/>
    </source>
</evidence>
<keyword evidence="8" id="KW-1185">Reference proteome</keyword>
<dbReference type="GO" id="GO:0005524">
    <property type="term" value="F:ATP binding"/>
    <property type="evidence" value="ECO:0007669"/>
    <property type="project" value="UniProtKB-KW"/>
</dbReference>
<dbReference type="PRINTS" id="PR01590">
    <property type="entry name" value="HTHFIS"/>
</dbReference>
<proteinExistence type="predicted"/>
<name>A0A1W2EGD2_9RHOB</name>
<keyword evidence="5" id="KW-0804">Transcription</keyword>
<organism evidence="7 8">
    <name type="scientific">Primorskyibacter flagellatus</name>
    <dbReference type="NCBI Taxonomy" id="1387277"/>
    <lineage>
        <taxon>Bacteria</taxon>
        <taxon>Pseudomonadati</taxon>
        <taxon>Pseudomonadota</taxon>
        <taxon>Alphaproteobacteria</taxon>
        <taxon>Rhodobacterales</taxon>
        <taxon>Roseobacteraceae</taxon>
        <taxon>Primorskyibacter</taxon>
    </lineage>
</organism>
<accession>A0A1W2EGD2</accession>
<protein>
    <submittedName>
        <fullName evidence="7">Transcriptional regulator of acetoin/glycerol metabolism</fullName>
    </submittedName>
</protein>